<dbReference type="PROSITE" id="PS50263">
    <property type="entry name" value="CN_HYDROLASE"/>
    <property type="match status" value="1"/>
</dbReference>
<sequence>MLKIAAAQYLLSPHNSLEDFKISVEKWVKEASDNGARLLVFPEYGSIELVSLLSEEVQKNLAQQLSDIQNFRDEFIQLYVELAKKYDVYIVAPSFPWLETPDFFVNRAFLINPNGLYSYQDKQMMTRFEDEQWMVSTPKEKVLNSFDVDGVKVGISICFDVEFPDFARELAAEGVEVLVAPSCTEGLAGMNRIHVGARARALENQFYVVVSQTVGMVHYSEAIDKNTGMAAIYSTCDLGFPDDGIIVQGTLNVPQWVYAEINTKLVEDVRKNGHVFNFQKIKALR</sequence>
<gene>
    <name evidence="2" type="ORF">SHI21_12930</name>
</gene>
<dbReference type="InterPro" id="IPR003010">
    <property type="entry name" value="C-N_Hydrolase"/>
</dbReference>
<dbReference type="InterPro" id="IPR036526">
    <property type="entry name" value="C-N_Hydrolase_sf"/>
</dbReference>
<dbReference type="CDD" id="cd07574">
    <property type="entry name" value="nitrilase_Rim1_like"/>
    <property type="match status" value="1"/>
</dbReference>
<evidence type="ECO:0000313" key="3">
    <source>
        <dbReference type="Proteomes" id="UP001302274"/>
    </source>
</evidence>
<keyword evidence="2" id="KW-0378">Hydrolase</keyword>
<dbReference type="PANTHER" id="PTHR23088:SF50">
    <property type="entry name" value="HYDROLASE YHCX"/>
    <property type="match status" value="1"/>
</dbReference>
<proteinExistence type="predicted"/>
<organism evidence="2 3">
    <name type="scientific">Bacteriovorax antarcticus</name>
    <dbReference type="NCBI Taxonomy" id="3088717"/>
    <lineage>
        <taxon>Bacteria</taxon>
        <taxon>Pseudomonadati</taxon>
        <taxon>Bdellovibrionota</taxon>
        <taxon>Bacteriovoracia</taxon>
        <taxon>Bacteriovoracales</taxon>
        <taxon>Bacteriovoracaceae</taxon>
        <taxon>Bacteriovorax</taxon>
    </lineage>
</organism>
<dbReference type="EMBL" id="JAYGJQ010000002">
    <property type="protein sequence ID" value="MEA9357121.1"/>
    <property type="molecule type" value="Genomic_DNA"/>
</dbReference>
<dbReference type="Pfam" id="PF00795">
    <property type="entry name" value="CN_hydrolase"/>
    <property type="match status" value="1"/>
</dbReference>
<dbReference type="GO" id="GO:0016787">
    <property type="term" value="F:hydrolase activity"/>
    <property type="evidence" value="ECO:0007669"/>
    <property type="project" value="UniProtKB-KW"/>
</dbReference>
<dbReference type="PANTHER" id="PTHR23088">
    <property type="entry name" value="NITRILASE-RELATED"/>
    <property type="match status" value="1"/>
</dbReference>
<reference evidence="2 3" key="1">
    <citation type="submission" date="2023-11" db="EMBL/GenBank/DDBJ databases">
        <title>A Novel Polar Bacteriovorax (B. antarcticus) Isolated from the Biocrust in Antarctica.</title>
        <authorList>
            <person name="Mun W."/>
            <person name="Choi S.Y."/>
            <person name="Mitchell R.J."/>
        </authorList>
    </citation>
    <scope>NUCLEOTIDE SEQUENCE [LARGE SCALE GENOMIC DNA]</scope>
    <source>
        <strain evidence="2 3">PP10</strain>
    </source>
</reference>
<evidence type="ECO:0000313" key="2">
    <source>
        <dbReference type="EMBL" id="MEA9357121.1"/>
    </source>
</evidence>
<name>A0ABU5VVX6_9BACT</name>
<feature type="domain" description="CN hydrolase" evidence="1">
    <location>
        <begin position="2"/>
        <end position="263"/>
    </location>
</feature>
<accession>A0ABU5VVX6</accession>
<dbReference type="Gene3D" id="3.60.110.10">
    <property type="entry name" value="Carbon-nitrogen hydrolase"/>
    <property type="match status" value="1"/>
</dbReference>
<evidence type="ECO:0000259" key="1">
    <source>
        <dbReference type="PROSITE" id="PS50263"/>
    </source>
</evidence>
<dbReference type="RefSeq" id="WP_323577015.1">
    <property type="nucleotide sequence ID" value="NZ_JAYGJQ010000002.1"/>
</dbReference>
<keyword evidence="3" id="KW-1185">Reference proteome</keyword>
<dbReference type="SUPFAM" id="SSF56317">
    <property type="entry name" value="Carbon-nitrogen hydrolase"/>
    <property type="match status" value="1"/>
</dbReference>
<comment type="caution">
    <text evidence="2">The sequence shown here is derived from an EMBL/GenBank/DDBJ whole genome shotgun (WGS) entry which is preliminary data.</text>
</comment>
<protein>
    <submittedName>
        <fullName evidence="2">Carbon-nitrogen hydrolase family protein</fullName>
    </submittedName>
</protein>
<dbReference type="Proteomes" id="UP001302274">
    <property type="component" value="Unassembled WGS sequence"/>
</dbReference>